<dbReference type="EMBL" id="KB206474">
    <property type="protein sequence ID" value="ELP91254.1"/>
    <property type="molecule type" value="Genomic_DNA"/>
</dbReference>
<dbReference type="OrthoDB" id="24848at2759"/>
<evidence type="ECO:0000313" key="2">
    <source>
        <dbReference type="Proteomes" id="UP000014680"/>
    </source>
</evidence>
<gene>
    <name evidence="1" type="ORF">EIN_151910</name>
</gene>
<dbReference type="Gene3D" id="3.40.50.360">
    <property type="match status" value="1"/>
</dbReference>
<sequence length="204" mass="23913">MEKKPLIVYYSNSNSVIGEIAHKLALDVKGDIYEVKTTERIKRPQLMQDGRRTYSKIPVIFDLIDFSPYNEIFIGGEWVEMHLVGPMRSWINQNKTYILRDDVKLIFFVFDKRGKKINKAFKEMVEVLGEPYRRLIITPQDYPYHSLSRKIGYHMNSSDQDEIYDEQMNLDGVNLLGKTPPRTRLTAKLSKQKVEKHEGSIRVE</sequence>
<protein>
    <recommendedName>
        <fullName evidence="3">Flavodoxin domain-containing protein</fullName>
    </recommendedName>
</protein>
<name>A0A0A1U8M1_ENTIV</name>
<accession>A0A0A1U8M1</accession>
<dbReference type="RefSeq" id="XP_004258025.1">
    <property type="nucleotide sequence ID" value="XM_004257977.1"/>
</dbReference>
<dbReference type="InterPro" id="IPR029039">
    <property type="entry name" value="Flavoprotein-like_sf"/>
</dbReference>
<dbReference type="KEGG" id="eiv:EIN_151910"/>
<dbReference type="Proteomes" id="UP000014680">
    <property type="component" value="Unassembled WGS sequence"/>
</dbReference>
<dbReference type="OMA" id="GEWVEMH"/>
<dbReference type="VEuPathDB" id="AmoebaDB:EIN_151910"/>
<organism evidence="1 2">
    <name type="scientific">Entamoeba invadens IP1</name>
    <dbReference type="NCBI Taxonomy" id="370355"/>
    <lineage>
        <taxon>Eukaryota</taxon>
        <taxon>Amoebozoa</taxon>
        <taxon>Evosea</taxon>
        <taxon>Archamoebae</taxon>
        <taxon>Mastigamoebida</taxon>
        <taxon>Entamoebidae</taxon>
        <taxon>Entamoeba</taxon>
    </lineage>
</organism>
<evidence type="ECO:0000313" key="1">
    <source>
        <dbReference type="EMBL" id="ELP91254.1"/>
    </source>
</evidence>
<proteinExistence type="predicted"/>
<evidence type="ECO:0008006" key="3">
    <source>
        <dbReference type="Google" id="ProtNLM"/>
    </source>
</evidence>
<keyword evidence="2" id="KW-1185">Reference proteome</keyword>
<dbReference type="GeneID" id="14890342"/>
<reference evidence="1 2" key="1">
    <citation type="submission" date="2012-10" db="EMBL/GenBank/DDBJ databases">
        <authorList>
            <person name="Zafar N."/>
            <person name="Inman J."/>
            <person name="Hall N."/>
            <person name="Lorenzi H."/>
            <person name="Caler E."/>
        </authorList>
    </citation>
    <scope>NUCLEOTIDE SEQUENCE [LARGE SCALE GENOMIC DNA]</scope>
    <source>
        <strain evidence="1 2">IP1</strain>
    </source>
</reference>
<dbReference type="AlphaFoldDB" id="A0A0A1U8M1"/>